<keyword evidence="2" id="KW-1133">Transmembrane helix</keyword>
<evidence type="ECO:0000313" key="3">
    <source>
        <dbReference type="EMBL" id="KNC37908.1"/>
    </source>
</evidence>
<keyword evidence="2" id="KW-0812">Transmembrane</keyword>
<dbReference type="InterPro" id="IPR003681">
    <property type="entry name" value="Glycophorin-bd"/>
</dbReference>
<feature type="repeat" description="GBP" evidence="1">
    <location>
        <begin position="198"/>
        <end position="237"/>
    </location>
</feature>
<feature type="repeat" description="GBP" evidence="1">
    <location>
        <begin position="122"/>
        <end position="161"/>
    </location>
</feature>
<dbReference type="OrthoDB" id="377827at2759"/>
<evidence type="ECO:0000256" key="2">
    <source>
        <dbReference type="SAM" id="Phobius"/>
    </source>
</evidence>
<reference evidence="4" key="2">
    <citation type="submission" date="2015-07" db="EMBL/GenBank/DDBJ databases">
        <title>The genome sequence of Plasmodium falciparum RAJ116.</title>
        <authorList>
            <consortium name="The Broad Institute Genome Sequencing Platform"/>
            <person name="Volkman S.K."/>
            <person name="Neafsey D.E."/>
            <person name="Dash A.P."/>
            <person name="Chitnis C.E."/>
            <person name="Hartl D.L."/>
            <person name="Young S.K."/>
            <person name="Kodira C.D."/>
            <person name="Zeng Q."/>
            <person name="Koehrsen M."/>
            <person name="Godfrey P."/>
            <person name="Alvarado L."/>
            <person name="Berlin A."/>
            <person name="Borenstein D."/>
            <person name="Chen Z."/>
            <person name="Engels R."/>
            <person name="Freedman E."/>
            <person name="Gellesch M."/>
            <person name="Goldberg J."/>
            <person name="Griggs A."/>
            <person name="Gujja S."/>
            <person name="Heiman D."/>
            <person name="Hepburn T."/>
            <person name="Howarth C."/>
            <person name="Jen D."/>
            <person name="Larson L."/>
            <person name="Lewis B."/>
            <person name="Mehta T."/>
            <person name="Park D."/>
            <person name="Pearson M."/>
            <person name="Roberts A."/>
            <person name="Saif S."/>
            <person name="Shea T."/>
            <person name="Shenoy N."/>
            <person name="Sisk P."/>
            <person name="Stolte C."/>
            <person name="Sykes S."/>
            <person name="Walk T."/>
            <person name="White J."/>
            <person name="Yandava C."/>
            <person name="Wirth D.F."/>
            <person name="Nusbaum C."/>
            <person name="Birren B."/>
        </authorList>
    </citation>
    <scope>NUCLEOTIDE SEQUENCE [LARGE SCALE GENOMIC DNA]</scope>
    <source>
        <strain evidence="4">RAJ116</strain>
    </source>
</reference>
<feature type="repeat" description="GBP" evidence="1">
    <location>
        <begin position="238"/>
        <end position="275"/>
    </location>
</feature>
<reference evidence="4" key="1">
    <citation type="submission" date="2015-07" db="EMBL/GenBank/DDBJ databases">
        <title>Annotation of Plasmodium falciparum RAJ116.</title>
        <authorList>
            <consortium name="The Broad Institute Genome Sequencing Platform"/>
            <person name="Volkman S.K."/>
            <person name="Neafsey D.E."/>
            <person name="Dash A.P."/>
            <person name="Chitnis C.E."/>
            <person name="Hartl D.L."/>
            <person name="Young S.K."/>
            <person name="Zeng Q."/>
            <person name="Koehrsen M."/>
            <person name="Alvarado L."/>
            <person name="Berlin A."/>
            <person name="Borenstein D."/>
            <person name="Chapman S.B."/>
            <person name="Chen Z."/>
            <person name="Engels R."/>
            <person name="Freedman E."/>
            <person name="Gellesch M."/>
            <person name="Goldberg J."/>
            <person name="Griggs A."/>
            <person name="Gujja S."/>
            <person name="Heilman E.R."/>
            <person name="Heiman D.I."/>
            <person name="Howarth C."/>
            <person name="Jen D."/>
            <person name="Larson L."/>
            <person name="Mehta T."/>
            <person name="Neiman D."/>
            <person name="Park D."/>
            <person name="Pearson M."/>
            <person name="Roberts A."/>
            <person name="Saif S."/>
            <person name="Shea T."/>
            <person name="Shenoy N."/>
            <person name="Sisk P."/>
            <person name="Stolte C."/>
            <person name="Sykes S."/>
            <person name="Walk T."/>
            <person name="White J."/>
            <person name="Yandava C."/>
            <person name="Haas B."/>
            <person name="Henn M.R."/>
            <person name="Nusbaum C."/>
            <person name="Birren B."/>
        </authorList>
    </citation>
    <scope>NUCLEOTIDE SEQUENCE [LARGE SCALE GENOMIC DNA]</scope>
    <source>
        <strain evidence="4">RAJ116</strain>
    </source>
</reference>
<dbReference type="Proteomes" id="UP000054566">
    <property type="component" value="Unassembled WGS sequence"/>
</dbReference>
<gene>
    <name evidence="3" type="ORF">PFLG_02896</name>
</gene>
<keyword evidence="2" id="KW-0472">Membrane</keyword>
<dbReference type="AlphaFoldDB" id="A0A0L0D049"/>
<accession>A0A0L0D049</accession>
<proteinExistence type="predicted"/>
<evidence type="ECO:0000256" key="1">
    <source>
        <dbReference type="PROSITE-ProRule" id="PRU00402"/>
    </source>
</evidence>
<dbReference type="EMBL" id="GG664757">
    <property type="protein sequence ID" value="KNC37908.1"/>
    <property type="molecule type" value="Genomic_DNA"/>
</dbReference>
<sequence length="296" mass="33675">MRLSNATNIKSAGDSNCKNFSSKNSSKYSLMDVQERNEKKSSLSSFHSKQIILIFGIIYVALLYKYLYQKYNDTYNVYICGDKYQQDADYSFTEGRVLAQCEFACTNNTKTSLRKCAQTTTTSADPEGQIMKAWAADPEYRKHINVLYQILTHTDPNDETSADPEGQIMKAWAADPEYRKHINVLYQILTHTDPNDETSADPEGQIMKAWAADPEYRKHVNVLYQILTHTDPNDETSADPEGQIMKAWAADPEYLKHVNVLYQILTNTDPNDETSADPEGQIMESFGLLIQYIVNT</sequence>
<dbReference type="Pfam" id="PF02526">
    <property type="entry name" value="GBP_repeat"/>
    <property type="match status" value="4"/>
</dbReference>
<dbReference type="PROSITE" id="PS51069">
    <property type="entry name" value="GBP"/>
    <property type="match status" value="4"/>
</dbReference>
<evidence type="ECO:0000313" key="4">
    <source>
        <dbReference type="Proteomes" id="UP000054566"/>
    </source>
</evidence>
<protein>
    <submittedName>
        <fullName evidence="3">Gbph2</fullName>
    </submittedName>
</protein>
<organism evidence="3 4">
    <name type="scientific">Plasmodium falciparum RAJ116</name>
    <dbReference type="NCBI Taxonomy" id="580058"/>
    <lineage>
        <taxon>Eukaryota</taxon>
        <taxon>Sar</taxon>
        <taxon>Alveolata</taxon>
        <taxon>Apicomplexa</taxon>
        <taxon>Aconoidasida</taxon>
        <taxon>Haemosporida</taxon>
        <taxon>Plasmodiidae</taxon>
        <taxon>Plasmodium</taxon>
        <taxon>Plasmodium (Laverania)</taxon>
    </lineage>
</organism>
<feature type="transmembrane region" description="Helical" evidence="2">
    <location>
        <begin position="51"/>
        <end position="68"/>
    </location>
</feature>
<feature type="repeat" description="GBP" evidence="1">
    <location>
        <begin position="162"/>
        <end position="197"/>
    </location>
</feature>
<name>A0A0L0D049_PLAFA</name>